<dbReference type="SMART" id="SM00342">
    <property type="entry name" value="HTH_ARAC"/>
    <property type="match status" value="1"/>
</dbReference>
<dbReference type="SUPFAM" id="SSF51215">
    <property type="entry name" value="Regulatory protein AraC"/>
    <property type="match status" value="1"/>
</dbReference>
<dbReference type="Proteomes" id="UP000366872">
    <property type="component" value="Unassembled WGS sequence"/>
</dbReference>
<evidence type="ECO:0000256" key="2">
    <source>
        <dbReference type="ARBA" id="ARBA00023125"/>
    </source>
</evidence>
<accession>A0A6C2UC83</accession>
<keyword evidence="6" id="KW-1185">Reference proteome</keyword>
<protein>
    <submittedName>
        <fullName evidence="5">HTH-type transcriptional activator Btr</fullName>
    </submittedName>
</protein>
<dbReference type="AlphaFoldDB" id="A0A6C2UC83"/>
<dbReference type="GO" id="GO:0043565">
    <property type="term" value="F:sequence-specific DNA binding"/>
    <property type="evidence" value="ECO:0007669"/>
    <property type="project" value="InterPro"/>
</dbReference>
<evidence type="ECO:0000313" key="6">
    <source>
        <dbReference type="Proteomes" id="UP000366872"/>
    </source>
</evidence>
<keyword evidence="2" id="KW-0238">DNA-binding</keyword>
<keyword evidence="1" id="KW-0805">Transcription regulation</keyword>
<dbReference type="Pfam" id="PF12833">
    <property type="entry name" value="HTH_18"/>
    <property type="match status" value="1"/>
</dbReference>
<sequence length="308" mass="34776">MTAQNIPGELPHTAPAPASQERLLSLRPYVREAQEGFRPTWQIKPRRLFDYLLVHLIEGSGVFTIDGTRYTASEGDLFWIPPDALHELRGDAPGTRLQYIHFDLIYDSARSHWSAHIPGGTTDLTAWPDLMHPPIDDPIIGNWCGKLEGYNSAQVAELLHRIILEYNRAQISTLPVAGGVLQLIGHLLGSRHNDSPLDARHVKAIENAMRHIQMHSNEQLNIETLARQHGLSPTHFRRLFREHYRQSPRDAHLAAKMRRAGDELIYSDLSISEIADRLGFTNVHNFSRAFRKAIGQPPTAYRAGRPVA</sequence>
<dbReference type="Gene3D" id="1.10.10.60">
    <property type="entry name" value="Homeodomain-like"/>
    <property type="match status" value="2"/>
</dbReference>
<dbReference type="PANTHER" id="PTHR43280">
    <property type="entry name" value="ARAC-FAMILY TRANSCRIPTIONAL REGULATOR"/>
    <property type="match status" value="1"/>
</dbReference>
<evidence type="ECO:0000256" key="3">
    <source>
        <dbReference type="ARBA" id="ARBA00023163"/>
    </source>
</evidence>
<dbReference type="RefSeq" id="WP_136083201.1">
    <property type="nucleotide sequence ID" value="NZ_CAAHFG010000005.1"/>
</dbReference>
<dbReference type="PRINTS" id="PR00032">
    <property type="entry name" value="HTHARAC"/>
</dbReference>
<dbReference type="GO" id="GO:0003700">
    <property type="term" value="F:DNA-binding transcription factor activity"/>
    <property type="evidence" value="ECO:0007669"/>
    <property type="project" value="InterPro"/>
</dbReference>
<dbReference type="InterPro" id="IPR009057">
    <property type="entry name" value="Homeodomain-like_sf"/>
</dbReference>
<dbReference type="InterPro" id="IPR020449">
    <property type="entry name" value="Tscrpt_reg_AraC-type_HTH"/>
</dbReference>
<proteinExistence type="predicted"/>
<feature type="domain" description="HTH araC/xylS-type" evidence="4">
    <location>
        <begin position="206"/>
        <end position="304"/>
    </location>
</feature>
<dbReference type="SUPFAM" id="SSF46689">
    <property type="entry name" value="Homeodomain-like"/>
    <property type="match status" value="2"/>
</dbReference>
<dbReference type="InterPro" id="IPR014710">
    <property type="entry name" value="RmlC-like_jellyroll"/>
</dbReference>
<organism evidence="5 6">
    <name type="scientific">Pontiella desulfatans</name>
    <dbReference type="NCBI Taxonomy" id="2750659"/>
    <lineage>
        <taxon>Bacteria</taxon>
        <taxon>Pseudomonadati</taxon>
        <taxon>Kiritimatiellota</taxon>
        <taxon>Kiritimatiellia</taxon>
        <taxon>Kiritimatiellales</taxon>
        <taxon>Pontiellaceae</taxon>
        <taxon>Pontiella</taxon>
    </lineage>
</organism>
<name>A0A6C2UC83_PONDE</name>
<evidence type="ECO:0000313" key="5">
    <source>
        <dbReference type="EMBL" id="VGO17720.1"/>
    </source>
</evidence>
<dbReference type="PANTHER" id="PTHR43280:SF28">
    <property type="entry name" value="HTH-TYPE TRANSCRIPTIONAL ACTIVATOR RHAS"/>
    <property type="match status" value="1"/>
</dbReference>
<dbReference type="InterPro" id="IPR037923">
    <property type="entry name" value="HTH-like"/>
</dbReference>
<reference evidence="5 6" key="1">
    <citation type="submission" date="2019-04" db="EMBL/GenBank/DDBJ databases">
        <authorList>
            <person name="Van Vliet M D."/>
        </authorList>
    </citation>
    <scope>NUCLEOTIDE SEQUENCE [LARGE SCALE GENOMIC DNA]</scope>
    <source>
        <strain evidence="5 6">F1</strain>
    </source>
</reference>
<evidence type="ECO:0000256" key="1">
    <source>
        <dbReference type="ARBA" id="ARBA00023015"/>
    </source>
</evidence>
<evidence type="ECO:0000259" key="4">
    <source>
        <dbReference type="PROSITE" id="PS01124"/>
    </source>
</evidence>
<gene>
    <name evidence="5" type="primary">btr_9</name>
    <name evidence="5" type="ORF">PDESU_06322</name>
</gene>
<dbReference type="Gene3D" id="2.60.120.10">
    <property type="entry name" value="Jelly Rolls"/>
    <property type="match status" value="1"/>
</dbReference>
<dbReference type="EMBL" id="CAAHFG010000005">
    <property type="protein sequence ID" value="VGO17720.1"/>
    <property type="molecule type" value="Genomic_DNA"/>
</dbReference>
<dbReference type="InterPro" id="IPR003313">
    <property type="entry name" value="AraC-bd"/>
</dbReference>
<dbReference type="InterPro" id="IPR018060">
    <property type="entry name" value="HTH_AraC"/>
</dbReference>
<keyword evidence="3" id="KW-0804">Transcription</keyword>
<dbReference type="PROSITE" id="PS01124">
    <property type="entry name" value="HTH_ARAC_FAMILY_2"/>
    <property type="match status" value="1"/>
</dbReference>
<dbReference type="Pfam" id="PF02311">
    <property type="entry name" value="AraC_binding"/>
    <property type="match status" value="1"/>
</dbReference>